<evidence type="ECO:0000256" key="4">
    <source>
        <dbReference type="ARBA" id="ARBA00023187"/>
    </source>
</evidence>
<dbReference type="EMBL" id="JAZDWU010000011">
    <property type="protein sequence ID" value="KAK9986157.1"/>
    <property type="molecule type" value="Genomic_DNA"/>
</dbReference>
<dbReference type="InterPro" id="IPR036249">
    <property type="entry name" value="Thioredoxin-like_sf"/>
</dbReference>
<comment type="subunit">
    <text evidence="8">Homodimer. Interacts with the U5-102 kDa protein subunit of the spliceosome.</text>
</comment>
<dbReference type="Gene3D" id="3.40.30.10">
    <property type="entry name" value="Glutaredoxin"/>
    <property type="match status" value="1"/>
</dbReference>
<keyword evidence="11" id="KW-1185">Reference proteome</keyword>
<name>A0AAW2BK80_9ROSI</name>
<comment type="caution">
    <text evidence="10">The sequence shown here is derived from an EMBL/GenBank/DDBJ whole genome shotgun (WGS) entry which is preliminary data.</text>
</comment>
<dbReference type="AlphaFoldDB" id="A0AAW2BK80"/>
<dbReference type="Proteomes" id="UP001459277">
    <property type="component" value="Unassembled WGS sequence"/>
</dbReference>
<evidence type="ECO:0000313" key="10">
    <source>
        <dbReference type="EMBL" id="KAK9986157.1"/>
    </source>
</evidence>
<dbReference type="SUPFAM" id="SSF52833">
    <property type="entry name" value="Thioredoxin-like"/>
    <property type="match status" value="1"/>
</dbReference>
<evidence type="ECO:0000256" key="7">
    <source>
        <dbReference type="ARBA" id="ARBA00060348"/>
    </source>
</evidence>
<keyword evidence="4" id="KW-0508">mRNA splicing</keyword>
<evidence type="ECO:0000256" key="9">
    <source>
        <dbReference type="ARBA" id="ARBA00074495"/>
    </source>
</evidence>
<evidence type="ECO:0000256" key="6">
    <source>
        <dbReference type="ARBA" id="ARBA00023306"/>
    </source>
</evidence>
<dbReference type="GO" id="GO:0005681">
    <property type="term" value="C:spliceosomal complex"/>
    <property type="evidence" value="ECO:0007669"/>
    <property type="project" value="TreeGrafter"/>
</dbReference>
<evidence type="ECO:0000256" key="8">
    <source>
        <dbReference type="ARBA" id="ARBA00063722"/>
    </source>
</evidence>
<dbReference type="GO" id="GO:0046540">
    <property type="term" value="C:U4/U6 x U5 tri-snRNP complex"/>
    <property type="evidence" value="ECO:0007669"/>
    <property type="project" value="InterPro"/>
</dbReference>
<organism evidence="10 11">
    <name type="scientific">Lithocarpus litseifolius</name>
    <dbReference type="NCBI Taxonomy" id="425828"/>
    <lineage>
        <taxon>Eukaryota</taxon>
        <taxon>Viridiplantae</taxon>
        <taxon>Streptophyta</taxon>
        <taxon>Embryophyta</taxon>
        <taxon>Tracheophyta</taxon>
        <taxon>Spermatophyta</taxon>
        <taxon>Magnoliopsida</taxon>
        <taxon>eudicotyledons</taxon>
        <taxon>Gunneridae</taxon>
        <taxon>Pentapetalae</taxon>
        <taxon>rosids</taxon>
        <taxon>fabids</taxon>
        <taxon>Fagales</taxon>
        <taxon>Fagaceae</taxon>
        <taxon>Lithocarpus</taxon>
    </lineage>
</organism>
<evidence type="ECO:0000313" key="11">
    <source>
        <dbReference type="Proteomes" id="UP001459277"/>
    </source>
</evidence>
<evidence type="ECO:0000256" key="5">
    <source>
        <dbReference type="ARBA" id="ARBA00023242"/>
    </source>
</evidence>
<dbReference type="PANTHER" id="PTHR12052">
    <property type="entry name" value="THIOREDOXIN-LIKE PROTEN 4A, 4B"/>
    <property type="match status" value="1"/>
</dbReference>
<dbReference type="PANTHER" id="PTHR12052:SF4">
    <property type="entry name" value="THIOREDOXIN-LIKE PROTEIN 4B"/>
    <property type="match status" value="1"/>
</dbReference>
<proteinExistence type="inferred from homology"/>
<comment type="similarity">
    <text evidence="2">Belongs to the DIM1 family.</text>
</comment>
<keyword evidence="3" id="KW-0507">mRNA processing</keyword>
<accession>A0AAW2BK80</accession>
<dbReference type="FunFam" id="3.40.30.10:FF:000059">
    <property type="entry name" value="Thioredoxin-like protein"/>
    <property type="match status" value="1"/>
</dbReference>
<evidence type="ECO:0000256" key="3">
    <source>
        <dbReference type="ARBA" id="ARBA00022664"/>
    </source>
</evidence>
<protein>
    <recommendedName>
        <fullName evidence="9">Thioredoxin-like protein 4B</fullName>
    </recommendedName>
</protein>
<keyword evidence="6" id="KW-0131">Cell cycle</keyword>
<keyword evidence="5" id="KW-0539">Nucleus</keyword>
<dbReference type="Pfam" id="PF02966">
    <property type="entry name" value="DIM1"/>
    <property type="match status" value="1"/>
</dbReference>
<dbReference type="SMART" id="SM01410">
    <property type="entry name" value="DIM1"/>
    <property type="match status" value="1"/>
</dbReference>
<sequence length="214" mass="24434">MIVELMKDEKEDLKLSQNSCKTLSSPQRKGSSSETWSFLLSLLTDLRGNLSTNDEPQNLEVERMSSYLLTVLTKKQEVDTIIRDTIDKVLVLRFGRASDPVCLQLDDLSKSAREVSKFASVALVDIDSNEIQVYVKYFDITFIPSTIFFFNAHHMKMDFGTADHTKWVGAFHKKQDFVDVVEAIYRGAMKGKLIVSCPLPPERIPKYQLLYKDV</sequence>
<reference evidence="10 11" key="1">
    <citation type="submission" date="2024-01" db="EMBL/GenBank/DDBJ databases">
        <title>A telomere-to-telomere, gap-free genome of sweet tea (Lithocarpus litseifolius).</title>
        <authorList>
            <person name="Zhou J."/>
        </authorList>
    </citation>
    <scope>NUCLEOTIDE SEQUENCE [LARGE SCALE GENOMIC DNA]</scope>
    <source>
        <strain evidence="10">Zhou-2022a</strain>
        <tissue evidence="10">Leaf</tissue>
    </source>
</reference>
<evidence type="ECO:0000256" key="2">
    <source>
        <dbReference type="ARBA" id="ARBA00008241"/>
    </source>
</evidence>
<dbReference type="GO" id="GO:0000398">
    <property type="term" value="P:mRNA splicing, via spliceosome"/>
    <property type="evidence" value="ECO:0007669"/>
    <property type="project" value="InterPro"/>
</dbReference>
<comment type="subcellular location">
    <subcellularLocation>
        <location evidence="1">Nucleus</location>
    </subcellularLocation>
</comment>
<dbReference type="GO" id="GO:0005682">
    <property type="term" value="C:U5 snRNP"/>
    <property type="evidence" value="ECO:0007669"/>
    <property type="project" value="TreeGrafter"/>
</dbReference>
<evidence type="ECO:0000256" key="1">
    <source>
        <dbReference type="ARBA" id="ARBA00004123"/>
    </source>
</evidence>
<gene>
    <name evidence="10" type="ORF">SO802_031108</name>
</gene>
<dbReference type="InterPro" id="IPR004123">
    <property type="entry name" value="Dim1"/>
</dbReference>
<comment type="function">
    <text evidence="7">Essential role in pre-mRNA splicing. Required in cell cycle progression for S/G(2) transition.</text>
</comment>